<dbReference type="GO" id="GO:0004674">
    <property type="term" value="F:protein serine/threonine kinase activity"/>
    <property type="evidence" value="ECO:0007669"/>
    <property type="project" value="UniProtKB-KW"/>
</dbReference>
<dbReference type="Proteomes" id="UP001515500">
    <property type="component" value="Chromosome 15"/>
</dbReference>
<comment type="subcellular location">
    <subcellularLocation>
        <location evidence="1">Cell membrane</location>
        <topology evidence="1">Single-pass type I membrane protein</topology>
    </subcellularLocation>
</comment>
<evidence type="ECO:0000256" key="23">
    <source>
        <dbReference type="SAM" id="MobiDB-lite"/>
    </source>
</evidence>
<organism evidence="27 28">
    <name type="scientific">Dioscorea cayennensis subsp. rotundata</name>
    <name type="common">White Guinea yam</name>
    <name type="synonym">Dioscorea rotundata</name>
    <dbReference type="NCBI Taxonomy" id="55577"/>
    <lineage>
        <taxon>Eukaryota</taxon>
        <taxon>Viridiplantae</taxon>
        <taxon>Streptophyta</taxon>
        <taxon>Embryophyta</taxon>
        <taxon>Tracheophyta</taxon>
        <taxon>Spermatophyta</taxon>
        <taxon>Magnoliopsida</taxon>
        <taxon>Liliopsida</taxon>
        <taxon>Dioscoreales</taxon>
        <taxon>Dioscoreaceae</taxon>
        <taxon>Dioscorea</taxon>
    </lineage>
</organism>
<evidence type="ECO:0000256" key="14">
    <source>
        <dbReference type="ARBA" id="ARBA00022840"/>
    </source>
</evidence>
<evidence type="ECO:0000313" key="27">
    <source>
        <dbReference type="Proteomes" id="UP001515500"/>
    </source>
</evidence>
<dbReference type="SUPFAM" id="SSF49899">
    <property type="entry name" value="Concanavalin A-like lectins/glucanases"/>
    <property type="match status" value="1"/>
</dbReference>
<evidence type="ECO:0000256" key="3">
    <source>
        <dbReference type="ARBA" id="ARBA00010217"/>
    </source>
</evidence>
<keyword evidence="12 28" id="KW-0418">Kinase</keyword>
<dbReference type="Pfam" id="PF00069">
    <property type="entry name" value="Pkinase"/>
    <property type="match status" value="1"/>
</dbReference>
<feature type="signal peptide" evidence="25">
    <location>
        <begin position="1"/>
        <end position="25"/>
    </location>
</feature>
<dbReference type="PROSITE" id="PS00307">
    <property type="entry name" value="LECTIN_LEGUME_BETA"/>
    <property type="match status" value="1"/>
</dbReference>
<dbReference type="GO" id="GO:0005524">
    <property type="term" value="F:ATP binding"/>
    <property type="evidence" value="ECO:0007669"/>
    <property type="project" value="UniProtKB-UniRule"/>
</dbReference>
<gene>
    <name evidence="28" type="primary">LOC120276726</name>
</gene>
<dbReference type="CDD" id="cd06899">
    <property type="entry name" value="lectin_legume_LecRK_Arcelin_ConA"/>
    <property type="match status" value="1"/>
</dbReference>
<protein>
    <recommendedName>
        <fullName evidence="4">non-specific serine/threonine protein kinase</fullName>
        <ecNumber evidence="4">2.7.11.1</ecNumber>
    </recommendedName>
</protein>
<dbReference type="GO" id="GO:0002229">
    <property type="term" value="P:defense response to oomycetes"/>
    <property type="evidence" value="ECO:0007669"/>
    <property type="project" value="UniProtKB-ARBA"/>
</dbReference>
<dbReference type="InterPro" id="IPR013320">
    <property type="entry name" value="ConA-like_dom_sf"/>
</dbReference>
<dbReference type="PROSITE" id="PS00108">
    <property type="entry name" value="PROTEIN_KINASE_ST"/>
    <property type="match status" value="1"/>
</dbReference>
<keyword evidence="5" id="KW-1003">Cell membrane</keyword>
<keyword evidence="9 25" id="KW-0732">Signal</keyword>
<dbReference type="CDD" id="cd14066">
    <property type="entry name" value="STKc_IRAK"/>
    <property type="match status" value="1"/>
</dbReference>
<keyword evidence="13" id="KW-0611">Plant defense</keyword>
<feature type="transmembrane region" description="Helical" evidence="24">
    <location>
        <begin position="281"/>
        <end position="304"/>
    </location>
</feature>
<sequence length="694" mass="77579">MAPPSKLFFFFFIIIFLFFFSSVSGLSFKFNFTESNQNPECSSNQNTQCIKYQNDTFFNNGIQVTKNQLGAPITDSVGRAVYAEPVLLWDSKTGEMTDFTTRFTFQINSFNESVYGEGLAFFLSPDPSIIPFNSNGSFLGLVNTAANFTNVSANPIVAVEFDTFMNAWDPSDNHVGINLNSIRSVNTVKWNSSIKDGRQANAWVSYNASSMNLSVFLTYVKDPVFGGNSSLSYKVDLRKFLPENVVVGFSAATGQAVEIHTILSWEFSSSLQRKEKKSKTALAVGLAAGFGVLVILFGMLWFVLWRRRWWRKDEEEEMDVSMDDEFEKGRGPKRFTYNDLVTATRNFREEGKLGEGGFGGVYKGFLQEQNLEVAIKKVSKGSNQGKKEYISEVKIISKLRHRNLVQLVGWCHSRGDFLLVYEFMPNGSLDTHLYKNTTLLAWQERYKIALGLASALLYLHEEWEQCVVHRDIKPSNVMLDSGFNAKLGDFGLARLIDHDGGSQTTIVAGTRGYMAQEYITTGKASKESDVYSFGIVALEICCGRRPVELTEEPGKVLLVEFVWDLYGRGMILKAADKRLENEFDEDQIERLMVVGLWCAHPDYNLRPSMKQAISVLNFEAPLPALPSKMPVAMFCAPPLDLSQFAYTSTNSSSLPGRSHTSYTSNSSQSSASTHISTSLHLLASTEQRSPGSVI</sequence>
<keyword evidence="15 24" id="KW-1133">Transmembrane helix</keyword>
<evidence type="ECO:0000256" key="13">
    <source>
        <dbReference type="ARBA" id="ARBA00022821"/>
    </source>
</evidence>
<keyword evidence="8 24" id="KW-0812">Transmembrane</keyword>
<evidence type="ECO:0000256" key="8">
    <source>
        <dbReference type="ARBA" id="ARBA00022692"/>
    </source>
</evidence>
<evidence type="ECO:0000256" key="22">
    <source>
        <dbReference type="PROSITE-ProRule" id="PRU10141"/>
    </source>
</evidence>
<evidence type="ECO:0000256" key="9">
    <source>
        <dbReference type="ARBA" id="ARBA00022729"/>
    </source>
</evidence>
<comment type="similarity">
    <text evidence="2">In the N-terminal section; belongs to the leguminous lectin family.</text>
</comment>
<dbReference type="InterPro" id="IPR017441">
    <property type="entry name" value="Protein_kinase_ATP_BS"/>
</dbReference>
<evidence type="ECO:0000256" key="20">
    <source>
        <dbReference type="ARBA" id="ARBA00058818"/>
    </source>
</evidence>
<feature type="chain" id="PRO_5044342912" description="non-specific serine/threonine protein kinase" evidence="25">
    <location>
        <begin position="26"/>
        <end position="694"/>
    </location>
</feature>
<dbReference type="PANTHER" id="PTHR27007">
    <property type="match status" value="1"/>
</dbReference>
<feature type="region of interest" description="Disordered" evidence="23">
    <location>
        <begin position="651"/>
        <end position="671"/>
    </location>
</feature>
<name>A0AB40CM89_DIOCR</name>
<evidence type="ECO:0000313" key="28">
    <source>
        <dbReference type="RefSeq" id="XP_039139338.1"/>
    </source>
</evidence>
<keyword evidence="6" id="KW-0723">Serine/threonine-protein kinase</keyword>
<dbReference type="InterPro" id="IPR050528">
    <property type="entry name" value="L-type_Lectin-RKs"/>
</dbReference>
<dbReference type="Gene3D" id="1.10.510.10">
    <property type="entry name" value="Transferase(Phosphotransferase) domain 1"/>
    <property type="match status" value="1"/>
</dbReference>
<evidence type="ECO:0000256" key="6">
    <source>
        <dbReference type="ARBA" id="ARBA00022527"/>
    </source>
</evidence>
<keyword evidence="14 22" id="KW-0067">ATP-binding</keyword>
<dbReference type="FunFam" id="3.30.200.20:FF:000168">
    <property type="entry name" value="L-type lectin-domain containing receptor kinase IX.1"/>
    <property type="match status" value="1"/>
</dbReference>
<keyword evidence="11 22" id="KW-0547">Nucleotide-binding</keyword>
<keyword evidence="17 28" id="KW-0675">Receptor</keyword>
<dbReference type="Pfam" id="PF00139">
    <property type="entry name" value="Lectin_legB"/>
    <property type="match status" value="1"/>
</dbReference>
<dbReference type="Gene3D" id="3.30.200.20">
    <property type="entry name" value="Phosphorylase Kinase, domain 1"/>
    <property type="match status" value="1"/>
</dbReference>
<dbReference type="RefSeq" id="XP_039139338.1">
    <property type="nucleotide sequence ID" value="XM_039283404.1"/>
</dbReference>
<feature type="binding site" evidence="22">
    <location>
        <position position="377"/>
    </location>
    <ligand>
        <name>ATP</name>
        <dbReference type="ChEBI" id="CHEBI:30616"/>
    </ligand>
</feature>
<comment type="similarity">
    <text evidence="3">In the C-terminal section; belongs to the protein kinase superfamily. Ser/Thr protein kinase family.</text>
</comment>
<keyword evidence="27" id="KW-1185">Reference proteome</keyword>
<dbReference type="FunFam" id="2.60.120.200:FF:000103">
    <property type="entry name" value="L-type lectin-domain containing receptor kinase IX.1"/>
    <property type="match status" value="1"/>
</dbReference>
<evidence type="ECO:0000259" key="26">
    <source>
        <dbReference type="PROSITE" id="PS50011"/>
    </source>
</evidence>
<dbReference type="GeneID" id="120276726"/>
<comment type="function">
    <text evidence="19">Involved in resistance response to the pathogenic oomycetes Phytophthora infestans and Phytophthora capsici.</text>
</comment>
<evidence type="ECO:0000256" key="10">
    <source>
        <dbReference type="ARBA" id="ARBA00022734"/>
    </source>
</evidence>
<feature type="compositionally biased region" description="Low complexity" evidence="23">
    <location>
        <begin position="658"/>
        <end position="671"/>
    </location>
</feature>
<evidence type="ECO:0000256" key="4">
    <source>
        <dbReference type="ARBA" id="ARBA00012513"/>
    </source>
</evidence>
<dbReference type="PROSITE" id="PS50011">
    <property type="entry name" value="PROTEIN_KINASE_DOM"/>
    <property type="match status" value="1"/>
</dbReference>
<feature type="domain" description="Protein kinase" evidence="26">
    <location>
        <begin position="347"/>
        <end position="603"/>
    </location>
</feature>
<dbReference type="InterPro" id="IPR001220">
    <property type="entry name" value="Legume_lectin_dom"/>
</dbReference>
<dbReference type="SMART" id="SM00220">
    <property type="entry name" value="S_TKc"/>
    <property type="match status" value="1"/>
</dbReference>
<dbReference type="InterPro" id="IPR019825">
    <property type="entry name" value="Lectin_legB_Mn/Ca_BS"/>
</dbReference>
<evidence type="ECO:0000256" key="2">
    <source>
        <dbReference type="ARBA" id="ARBA00008536"/>
    </source>
</evidence>
<dbReference type="InterPro" id="IPR011009">
    <property type="entry name" value="Kinase-like_dom_sf"/>
</dbReference>
<dbReference type="Gene3D" id="2.60.120.200">
    <property type="match status" value="1"/>
</dbReference>
<evidence type="ECO:0000256" key="16">
    <source>
        <dbReference type="ARBA" id="ARBA00023136"/>
    </source>
</evidence>
<dbReference type="FunFam" id="1.10.510.10:FF:000240">
    <property type="entry name" value="Lectin-domain containing receptor kinase A4.3"/>
    <property type="match status" value="1"/>
</dbReference>
<dbReference type="InterPro" id="IPR008271">
    <property type="entry name" value="Ser/Thr_kinase_AS"/>
</dbReference>
<dbReference type="InterPro" id="IPR000719">
    <property type="entry name" value="Prot_kinase_dom"/>
</dbReference>
<evidence type="ECO:0000256" key="5">
    <source>
        <dbReference type="ARBA" id="ARBA00022475"/>
    </source>
</evidence>
<dbReference type="GO" id="GO:0005886">
    <property type="term" value="C:plasma membrane"/>
    <property type="evidence" value="ECO:0007669"/>
    <property type="project" value="UniProtKB-SubCell"/>
</dbReference>
<evidence type="ECO:0000256" key="24">
    <source>
        <dbReference type="SAM" id="Phobius"/>
    </source>
</evidence>
<dbReference type="SUPFAM" id="SSF56112">
    <property type="entry name" value="Protein kinase-like (PK-like)"/>
    <property type="match status" value="1"/>
</dbReference>
<dbReference type="AlphaFoldDB" id="A0AB40CM89"/>
<evidence type="ECO:0000256" key="25">
    <source>
        <dbReference type="SAM" id="SignalP"/>
    </source>
</evidence>
<evidence type="ECO:0000256" key="17">
    <source>
        <dbReference type="ARBA" id="ARBA00023170"/>
    </source>
</evidence>
<keyword evidence="18" id="KW-0325">Glycoprotein</keyword>
<reference evidence="28" key="1">
    <citation type="submission" date="2025-08" db="UniProtKB">
        <authorList>
            <consortium name="RefSeq"/>
        </authorList>
    </citation>
    <scope>IDENTIFICATION</scope>
</reference>
<evidence type="ECO:0000256" key="15">
    <source>
        <dbReference type="ARBA" id="ARBA00022989"/>
    </source>
</evidence>
<keyword evidence="7" id="KW-0808">Transferase</keyword>
<keyword evidence="16 24" id="KW-0472">Membrane</keyword>
<evidence type="ECO:0000256" key="18">
    <source>
        <dbReference type="ARBA" id="ARBA00023180"/>
    </source>
</evidence>
<evidence type="ECO:0000256" key="11">
    <source>
        <dbReference type="ARBA" id="ARBA00022741"/>
    </source>
</evidence>
<dbReference type="PROSITE" id="PS00107">
    <property type="entry name" value="PROTEIN_KINASE_ATP"/>
    <property type="match status" value="1"/>
</dbReference>
<dbReference type="GO" id="GO:0030246">
    <property type="term" value="F:carbohydrate binding"/>
    <property type="evidence" value="ECO:0007669"/>
    <property type="project" value="UniProtKB-KW"/>
</dbReference>
<accession>A0AB40CM89</accession>
<keyword evidence="10" id="KW-0430">Lectin</keyword>
<evidence type="ECO:0000256" key="7">
    <source>
        <dbReference type="ARBA" id="ARBA00022679"/>
    </source>
</evidence>
<dbReference type="GO" id="GO:0009626">
    <property type="term" value="P:plant-type hypersensitive response"/>
    <property type="evidence" value="ECO:0007669"/>
    <property type="project" value="UniProtKB-ARBA"/>
</dbReference>
<evidence type="ECO:0000256" key="19">
    <source>
        <dbReference type="ARBA" id="ARBA00058054"/>
    </source>
</evidence>
<evidence type="ECO:0000256" key="21">
    <source>
        <dbReference type="ARBA" id="ARBA00063357"/>
    </source>
</evidence>
<evidence type="ECO:0000256" key="1">
    <source>
        <dbReference type="ARBA" id="ARBA00004251"/>
    </source>
</evidence>
<dbReference type="EC" id="2.7.11.1" evidence="4"/>
<proteinExistence type="inferred from homology"/>
<evidence type="ECO:0000256" key="12">
    <source>
        <dbReference type="ARBA" id="ARBA00022777"/>
    </source>
</evidence>
<comment type="subunit">
    <text evidence="21">Interacts with ABCG40.</text>
</comment>
<comment type="function">
    <text evidence="20">Promotes hydrogen peroxide H(2)O(2) production and cell death.</text>
</comment>